<evidence type="ECO:0000313" key="2">
    <source>
        <dbReference type="EMBL" id="KJU85604.1"/>
    </source>
</evidence>
<dbReference type="Gene3D" id="3.40.50.11200">
    <property type="match status" value="1"/>
</dbReference>
<dbReference type="Pfam" id="PF08937">
    <property type="entry name" value="ThsB_TIR"/>
    <property type="match status" value="1"/>
</dbReference>
<dbReference type="InterPro" id="IPR015032">
    <property type="entry name" value="ThsB__TIR-like_domain"/>
</dbReference>
<comment type="caution">
    <text evidence="2">The sequence shown here is derived from an EMBL/GenBank/DDBJ whole genome shotgun (WGS) entry which is preliminary data.</text>
</comment>
<dbReference type="SUPFAM" id="SSF52206">
    <property type="entry name" value="Hypothetical protein MTH538"/>
    <property type="match status" value="1"/>
</dbReference>
<accession>A0A0F3GUE9</accession>
<dbReference type="EMBL" id="LACI01000945">
    <property type="protein sequence ID" value="KJU85604.1"/>
    <property type="molecule type" value="Genomic_DNA"/>
</dbReference>
<feature type="domain" description="Thoeris protein ThsB TIR-like" evidence="1">
    <location>
        <begin position="5"/>
        <end position="102"/>
    </location>
</feature>
<evidence type="ECO:0000313" key="3">
    <source>
        <dbReference type="Proteomes" id="UP000033423"/>
    </source>
</evidence>
<keyword evidence="3" id="KW-1185">Reference proteome</keyword>
<gene>
    <name evidence="2" type="ORF">MBAV_002194</name>
</gene>
<dbReference type="AlphaFoldDB" id="A0A0F3GUE9"/>
<evidence type="ECO:0000259" key="1">
    <source>
        <dbReference type="Pfam" id="PF08937"/>
    </source>
</evidence>
<protein>
    <submittedName>
        <fullName evidence="2">TIR-like domain protein</fullName>
    </submittedName>
</protein>
<organism evidence="2 3">
    <name type="scientific">Candidatus Magnetobacterium bavaricum</name>
    <dbReference type="NCBI Taxonomy" id="29290"/>
    <lineage>
        <taxon>Bacteria</taxon>
        <taxon>Pseudomonadati</taxon>
        <taxon>Nitrospirota</taxon>
        <taxon>Thermodesulfovibrionia</taxon>
        <taxon>Thermodesulfovibrionales</taxon>
        <taxon>Candidatus Magnetobacteriaceae</taxon>
        <taxon>Candidatus Magnetobacterium</taxon>
    </lineage>
</organism>
<name>A0A0F3GUE9_9BACT</name>
<sequence>MRYVFFSFDYDRDIWRVSVVRNHWVTKGNSEIAGYVDKAEWEAVKKNTSDVIKKWIDKQLEDTSVTVVLIGAKTSYSQYVQYEIEKSMERGNGFLGIYINNIKNSDGETDSKGSNPLDNFKENRGGKQTLLSKIYPPYDWVNDNGYDNFPKWVEAAAKKVGR</sequence>
<reference evidence="2 3" key="1">
    <citation type="submission" date="2015-02" db="EMBL/GenBank/DDBJ databases">
        <title>Single-cell genomics of uncultivated deep-branching MTB reveals a conserved set of magnetosome genes.</title>
        <authorList>
            <person name="Kolinko S."/>
            <person name="Richter M."/>
            <person name="Glockner F.O."/>
            <person name="Brachmann A."/>
            <person name="Schuler D."/>
        </authorList>
    </citation>
    <scope>NUCLEOTIDE SEQUENCE [LARGE SCALE GENOMIC DNA]</scope>
    <source>
        <strain evidence="2">TM-1</strain>
    </source>
</reference>
<dbReference type="Proteomes" id="UP000033423">
    <property type="component" value="Unassembled WGS sequence"/>
</dbReference>
<proteinExistence type="predicted"/>
<dbReference type="InterPro" id="IPR036490">
    <property type="entry name" value="ThsB_TIR-like_sf"/>
</dbReference>